<feature type="domain" description="Response regulatory" evidence="9">
    <location>
        <begin position="513"/>
        <end position="628"/>
    </location>
</feature>
<dbReference type="Pfam" id="PF00072">
    <property type="entry name" value="Response_reg"/>
    <property type="match status" value="1"/>
</dbReference>
<dbReference type="InterPro" id="IPR036097">
    <property type="entry name" value="HisK_dim/P_sf"/>
</dbReference>
<feature type="transmembrane region" description="Helical" evidence="7">
    <location>
        <begin position="62"/>
        <end position="80"/>
    </location>
</feature>
<accession>A0A235EGQ4</accession>
<dbReference type="Proteomes" id="UP000215441">
    <property type="component" value="Unassembled WGS sequence"/>
</dbReference>
<dbReference type="PROSITE" id="PS50109">
    <property type="entry name" value="HIS_KIN"/>
    <property type="match status" value="1"/>
</dbReference>
<dbReference type="InterPro" id="IPR001789">
    <property type="entry name" value="Sig_transdc_resp-reg_receiver"/>
</dbReference>
<feature type="transmembrane region" description="Helical" evidence="7">
    <location>
        <begin position="137"/>
        <end position="157"/>
    </location>
</feature>
<dbReference type="PANTHER" id="PTHR43047">
    <property type="entry name" value="TWO-COMPONENT HISTIDINE PROTEIN KINASE"/>
    <property type="match status" value="1"/>
</dbReference>
<comment type="catalytic activity">
    <reaction evidence="1">
        <text>ATP + protein L-histidine = ADP + protein N-phospho-L-histidine.</text>
        <dbReference type="EC" id="2.7.13.3"/>
    </reaction>
</comment>
<dbReference type="AlphaFoldDB" id="A0A235EGQ4"/>
<dbReference type="EMBL" id="NOIG01000013">
    <property type="protein sequence ID" value="OYD48204.1"/>
    <property type="molecule type" value="Genomic_DNA"/>
</dbReference>
<dbReference type="GO" id="GO:0005886">
    <property type="term" value="C:plasma membrane"/>
    <property type="evidence" value="ECO:0007669"/>
    <property type="project" value="TreeGrafter"/>
</dbReference>
<dbReference type="InterPro" id="IPR003661">
    <property type="entry name" value="HisK_dim/P_dom"/>
</dbReference>
<dbReference type="Gene3D" id="3.30.565.10">
    <property type="entry name" value="Histidine kinase-like ATPase, C-terminal domain"/>
    <property type="match status" value="1"/>
</dbReference>
<dbReference type="OrthoDB" id="6114847at2"/>
<dbReference type="EC" id="2.7.13.3" evidence="2"/>
<evidence type="ECO:0000313" key="10">
    <source>
        <dbReference type="EMBL" id="OYD48204.1"/>
    </source>
</evidence>
<keyword evidence="7" id="KW-0472">Membrane</keyword>
<dbReference type="GO" id="GO:0009927">
    <property type="term" value="F:histidine phosphotransfer kinase activity"/>
    <property type="evidence" value="ECO:0007669"/>
    <property type="project" value="TreeGrafter"/>
</dbReference>
<dbReference type="PRINTS" id="PR00344">
    <property type="entry name" value="BCTRLSENSOR"/>
</dbReference>
<dbReference type="PANTHER" id="PTHR43047:SF9">
    <property type="entry name" value="HISTIDINE KINASE"/>
    <property type="match status" value="1"/>
</dbReference>
<keyword evidence="7" id="KW-1133">Transmembrane helix</keyword>
<protein>
    <recommendedName>
        <fullName evidence="2">histidine kinase</fullName>
        <ecNumber evidence="2">2.7.13.3</ecNumber>
    </recommendedName>
</protein>
<keyword evidence="7" id="KW-0812">Transmembrane</keyword>
<feature type="transmembrane region" description="Helical" evidence="7">
    <location>
        <begin position="36"/>
        <end position="56"/>
    </location>
</feature>
<dbReference type="Pfam" id="PF02518">
    <property type="entry name" value="HATPase_c"/>
    <property type="match status" value="1"/>
</dbReference>
<dbReference type="InterPro" id="IPR004358">
    <property type="entry name" value="Sig_transdc_His_kin-like_C"/>
</dbReference>
<feature type="transmembrane region" description="Helical" evidence="7">
    <location>
        <begin position="205"/>
        <end position="229"/>
    </location>
</feature>
<dbReference type="SMART" id="SM00448">
    <property type="entry name" value="REC"/>
    <property type="match status" value="1"/>
</dbReference>
<dbReference type="InterPro" id="IPR005467">
    <property type="entry name" value="His_kinase_dom"/>
</dbReference>
<keyword evidence="4" id="KW-0808">Transferase</keyword>
<keyword evidence="5" id="KW-0418">Kinase</keyword>
<reference evidence="10 11" key="1">
    <citation type="submission" date="2017-07" db="EMBL/GenBank/DDBJ databases">
        <title>Acidovorax KNDSW TSA 6 genome sequence and assembly.</title>
        <authorList>
            <person name="Mayilraj S."/>
        </authorList>
    </citation>
    <scope>NUCLEOTIDE SEQUENCE [LARGE SCALE GENOMIC DNA]</scope>
    <source>
        <strain evidence="10 11">KNDSW-TSA6</strain>
    </source>
</reference>
<dbReference type="InterPro" id="IPR036890">
    <property type="entry name" value="HATPase_C_sf"/>
</dbReference>
<sequence length="646" mass="71104">MRVLALWRRWFPRALDTGDLAERGQVRMLELTHQRLAQGIFAMPLLGVLFTMWFQGLGRNPLGMLAWTLLYTLAAVAVFVQSRQLRASRSGSAAADDAAWLRRWRPRVRNTSLGQALGLASLGAIVVLTPGRASFDFVLLLHVSLAVVIVGTATFQLPSLGTFLRFYGFGWGVISVLVPLSLSQWPNLFGNPAMPGGPPASPWRFIIPMSLLLMAALYRHAVVAHNFFLQQVRLEEESLRLAQEAQQAHAEAEQALRAKNLFLSTASHDLRQPIHAMGFQIEALARRNHDAALLPALDDMRRSLRSVSLMFNALLDLSRIESGTLQARRQPVALRPLLHDVALLFRAEARDLGLVLREHLPPDDATVLADPVLLRQCVINLVHNALRYTRHGGVLLAARRRGGRWRLAVWDTGVGVAEQDRARIYQPYERLQRGATQVDAGHGLGLAVVARCAELMAAEHGLRSRLGRGSCFWLQLAATAAVLPPEHKNTPVHMGAQSAPGMPSSPLSTLHGTCLVLDDDPEVQQAWCNLLHSWGLKVRLAANAQEALAAAASGPPPDVVLCDQRLRTGESGFDVLRTLLARHPGARGAMVSGEFDAPALREAEDEGYLVLRKPVDPAELHTVLARWLRPEGTSRQNTLSRFTSKR</sequence>
<dbReference type="SUPFAM" id="SSF55874">
    <property type="entry name" value="ATPase domain of HSP90 chaperone/DNA topoisomerase II/histidine kinase"/>
    <property type="match status" value="1"/>
</dbReference>
<dbReference type="Pfam" id="PF00512">
    <property type="entry name" value="HisKA"/>
    <property type="match status" value="1"/>
</dbReference>
<dbReference type="PROSITE" id="PS50110">
    <property type="entry name" value="RESPONSE_REGULATORY"/>
    <property type="match status" value="1"/>
</dbReference>
<keyword evidence="11" id="KW-1185">Reference proteome</keyword>
<evidence type="ECO:0000256" key="2">
    <source>
        <dbReference type="ARBA" id="ARBA00012438"/>
    </source>
</evidence>
<evidence type="ECO:0000256" key="3">
    <source>
        <dbReference type="ARBA" id="ARBA00022553"/>
    </source>
</evidence>
<keyword evidence="3 6" id="KW-0597">Phosphoprotein</keyword>
<dbReference type="SMART" id="SM00388">
    <property type="entry name" value="HisKA"/>
    <property type="match status" value="1"/>
</dbReference>
<feature type="domain" description="Histidine kinase" evidence="8">
    <location>
        <begin position="265"/>
        <end position="480"/>
    </location>
</feature>
<dbReference type="SMART" id="SM00387">
    <property type="entry name" value="HATPase_c"/>
    <property type="match status" value="1"/>
</dbReference>
<gene>
    <name evidence="10" type="ORF">CBY09_21980</name>
</gene>
<evidence type="ECO:0000259" key="9">
    <source>
        <dbReference type="PROSITE" id="PS50110"/>
    </source>
</evidence>
<proteinExistence type="predicted"/>
<feature type="transmembrane region" description="Helical" evidence="7">
    <location>
        <begin position="164"/>
        <end position="185"/>
    </location>
</feature>
<dbReference type="Gene3D" id="3.40.50.2300">
    <property type="match status" value="1"/>
</dbReference>
<dbReference type="GO" id="GO:0000155">
    <property type="term" value="F:phosphorelay sensor kinase activity"/>
    <property type="evidence" value="ECO:0007669"/>
    <property type="project" value="InterPro"/>
</dbReference>
<dbReference type="InterPro" id="IPR011006">
    <property type="entry name" value="CheY-like_superfamily"/>
</dbReference>
<dbReference type="CDD" id="cd00082">
    <property type="entry name" value="HisKA"/>
    <property type="match status" value="1"/>
</dbReference>
<dbReference type="SUPFAM" id="SSF52172">
    <property type="entry name" value="CheY-like"/>
    <property type="match status" value="1"/>
</dbReference>
<dbReference type="SUPFAM" id="SSF47384">
    <property type="entry name" value="Homodimeric domain of signal transducing histidine kinase"/>
    <property type="match status" value="1"/>
</dbReference>
<feature type="modified residue" description="4-aspartylphosphate" evidence="6">
    <location>
        <position position="563"/>
    </location>
</feature>
<evidence type="ECO:0000256" key="5">
    <source>
        <dbReference type="ARBA" id="ARBA00022777"/>
    </source>
</evidence>
<evidence type="ECO:0000256" key="7">
    <source>
        <dbReference type="SAM" id="Phobius"/>
    </source>
</evidence>
<organism evidence="10 11">
    <name type="scientific">Acidovorax kalamii</name>
    <dbReference type="NCBI Taxonomy" id="2004485"/>
    <lineage>
        <taxon>Bacteria</taxon>
        <taxon>Pseudomonadati</taxon>
        <taxon>Pseudomonadota</taxon>
        <taxon>Betaproteobacteria</taxon>
        <taxon>Burkholderiales</taxon>
        <taxon>Comamonadaceae</taxon>
        <taxon>Acidovorax</taxon>
    </lineage>
</organism>
<evidence type="ECO:0000313" key="11">
    <source>
        <dbReference type="Proteomes" id="UP000215441"/>
    </source>
</evidence>
<name>A0A235EGQ4_9BURK</name>
<evidence type="ECO:0000256" key="4">
    <source>
        <dbReference type="ARBA" id="ARBA00022679"/>
    </source>
</evidence>
<evidence type="ECO:0000256" key="1">
    <source>
        <dbReference type="ARBA" id="ARBA00000085"/>
    </source>
</evidence>
<dbReference type="InterPro" id="IPR003594">
    <property type="entry name" value="HATPase_dom"/>
</dbReference>
<evidence type="ECO:0000259" key="8">
    <source>
        <dbReference type="PROSITE" id="PS50109"/>
    </source>
</evidence>
<feature type="transmembrane region" description="Helical" evidence="7">
    <location>
        <begin position="112"/>
        <end position="131"/>
    </location>
</feature>
<comment type="caution">
    <text evidence="10">The sequence shown here is derived from an EMBL/GenBank/DDBJ whole genome shotgun (WGS) entry which is preliminary data.</text>
</comment>
<dbReference type="Gene3D" id="1.10.287.130">
    <property type="match status" value="1"/>
</dbReference>
<dbReference type="CDD" id="cd00156">
    <property type="entry name" value="REC"/>
    <property type="match status" value="1"/>
</dbReference>
<dbReference type="RefSeq" id="WP_094291689.1">
    <property type="nucleotide sequence ID" value="NZ_NOIG01000013.1"/>
</dbReference>
<evidence type="ECO:0000256" key="6">
    <source>
        <dbReference type="PROSITE-ProRule" id="PRU00169"/>
    </source>
</evidence>